<dbReference type="Gene3D" id="3.30.40.10">
    <property type="entry name" value="Zinc/RING finger domain, C3HC4 (zinc finger)"/>
    <property type="match status" value="1"/>
</dbReference>
<dbReference type="GO" id="GO:0006357">
    <property type="term" value="P:regulation of transcription by RNA polymerase II"/>
    <property type="evidence" value="ECO:0000318"/>
    <property type="project" value="GO_Central"/>
</dbReference>
<gene>
    <name evidence="12" type="primary">LOC103170679</name>
</gene>
<dbReference type="GO" id="GO:0061665">
    <property type="term" value="F:SUMO ligase activity"/>
    <property type="evidence" value="ECO:0000318"/>
    <property type="project" value="GO_Central"/>
</dbReference>
<dbReference type="InterPro" id="IPR023321">
    <property type="entry name" value="PINIT"/>
</dbReference>
<dbReference type="InterPro" id="IPR038654">
    <property type="entry name" value="PINIT_sf"/>
</dbReference>
<dbReference type="PROSITE" id="PS51466">
    <property type="entry name" value="PINIT"/>
    <property type="match status" value="1"/>
</dbReference>
<dbReference type="OMA" id="MMNTIEV"/>
<keyword evidence="7" id="KW-0862">Zinc</keyword>
<keyword evidence="13" id="KW-1185">Reference proteome</keyword>
<feature type="compositionally biased region" description="Pro residues" evidence="9">
    <location>
        <begin position="556"/>
        <end position="566"/>
    </location>
</feature>
<evidence type="ECO:0000313" key="13">
    <source>
        <dbReference type="Proteomes" id="UP000002279"/>
    </source>
</evidence>
<keyword evidence="4" id="KW-0479">Metal-binding</keyword>
<proteinExistence type="inferred from homology"/>
<dbReference type="PANTHER" id="PTHR10782:SF10">
    <property type="entry name" value="E3 SUMO-PROTEIN LIGASE PIAS3"/>
    <property type="match status" value="1"/>
</dbReference>
<dbReference type="GO" id="GO:0016925">
    <property type="term" value="P:protein sumoylation"/>
    <property type="evidence" value="ECO:0000318"/>
    <property type="project" value="GO_Central"/>
</dbReference>
<dbReference type="InterPro" id="IPR013083">
    <property type="entry name" value="Znf_RING/FYVE/PHD"/>
</dbReference>
<keyword evidence="5 8" id="KW-0863">Zinc-finger</keyword>
<dbReference type="InterPro" id="IPR004181">
    <property type="entry name" value="Znf_MIZ"/>
</dbReference>
<organism evidence="12 13">
    <name type="scientific">Ornithorhynchus anatinus</name>
    <name type="common">Duckbill platypus</name>
    <dbReference type="NCBI Taxonomy" id="9258"/>
    <lineage>
        <taxon>Eukaryota</taxon>
        <taxon>Metazoa</taxon>
        <taxon>Chordata</taxon>
        <taxon>Craniata</taxon>
        <taxon>Vertebrata</taxon>
        <taxon>Euteleostomi</taxon>
        <taxon>Mammalia</taxon>
        <taxon>Monotremata</taxon>
        <taxon>Ornithorhynchidae</taxon>
        <taxon>Ornithorhynchus</taxon>
    </lineage>
</organism>
<keyword evidence="3" id="KW-0808">Transferase</keyword>
<dbReference type="Proteomes" id="UP000002279">
    <property type="component" value="Chromosome X1"/>
</dbReference>
<dbReference type="STRING" id="9258.ENSOANP00000031437"/>
<feature type="region of interest" description="Disordered" evidence="9">
    <location>
        <begin position="531"/>
        <end position="585"/>
    </location>
</feature>
<reference evidence="12 13" key="1">
    <citation type="journal article" date="2008" name="Nature">
        <title>Genome analysis of the platypus reveals unique signatures of evolution.</title>
        <authorList>
            <person name="Warren W.C."/>
            <person name="Hillier L.W."/>
            <person name="Marshall Graves J.A."/>
            <person name="Birney E."/>
            <person name="Ponting C.P."/>
            <person name="Grutzner F."/>
            <person name="Belov K."/>
            <person name="Miller W."/>
            <person name="Clarke L."/>
            <person name="Chinwalla A.T."/>
            <person name="Yang S.P."/>
            <person name="Heger A."/>
            <person name="Locke D.P."/>
            <person name="Miethke P."/>
            <person name="Waters P.D."/>
            <person name="Veyrunes F."/>
            <person name="Fulton L."/>
            <person name="Fulton B."/>
            <person name="Graves T."/>
            <person name="Wallis J."/>
            <person name="Puente X.S."/>
            <person name="Lopez-Otin C."/>
            <person name="Ordonez G.R."/>
            <person name="Eichler E.E."/>
            <person name="Chen L."/>
            <person name="Cheng Z."/>
            <person name="Deakin J.E."/>
            <person name="Alsop A."/>
            <person name="Thompson K."/>
            <person name="Kirby P."/>
            <person name="Papenfuss A.T."/>
            <person name="Wakefield M.J."/>
            <person name="Olender T."/>
            <person name="Lancet D."/>
            <person name="Huttley G.A."/>
            <person name="Smit A.F."/>
            <person name="Pask A."/>
            <person name="Temple-Smith P."/>
            <person name="Batzer M.A."/>
            <person name="Walker J.A."/>
            <person name="Konkel M.K."/>
            <person name="Harris R.S."/>
            <person name="Whittington C.M."/>
            <person name="Wong E.S."/>
            <person name="Gemmell N.J."/>
            <person name="Buschiazzo E."/>
            <person name="Vargas Jentzsch I.M."/>
            <person name="Merkel A."/>
            <person name="Schmitz J."/>
            <person name="Zemann A."/>
            <person name="Churakov G."/>
            <person name="Kriegs J.O."/>
            <person name="Brosius J."/>
            <person name="Murchison E.P."/>
            <person name="Sachidanandam R."/>
            <person name="Smith C."/>
            <person name="Hannon G.J."/>
            <person name="Tsend-Ayush E."/>
            <person name="McMillan D."/>
            <person name="Attenborough R."/>
            <person name="Rens W."/>
            <person name="Ferguson-Smith M."/>
            <person name="Lefevre C.M."/>
            <person name="Sharp J.A."/>
            <person name="Nicholas K.R."/>
            <person name="Ray D.A."/>
            <person name="Kube M."/>
            <person name="Reinhardt R."/>
            <person name="Pringle T.H."/>
            <person name="Taylor J."/>
            <person name="Jones R.C."/>
            <person name="Nixon B."/>
            <person name="Dacheux J.L."/>
            <person name="Niwa H."/>
            <person name="Sekita Y."/>
            <person name="Huang X."/>
            <person name="Stark A."/>
            <person name="Kheradpour P."/>
            <person name="Kellis M."/>
            <person name="Flicek P."/>
            <person name="Chen Y."/>
            <person name="Webber C."/>
            <person name="Hardison R."/>
            <person name="Nelson J."/>
            <person name="Hallsworth-Pepin K."/>
            <person name="Delehaunty K."/>
            <person name="Markovic C."/>
            <person name="Minx P."/>
            <person name="Feng Y."/>
            <person name="Kremitzki C."/>
            <person name="Mitreva M."/>
            <person name="Glasscock J."/>
            <person name="Wylie T."/>
            <person name="Wohldmann P."/>
            <person name="Thiru P."/>
            <person name="Nhan M.N."/>
            <person name="Pohl C.S."/>
            <person name="Smith S.M."/>
            <person name="Hou S."/>
            <person name="Nefedov M."/>
            <person name="de Jong P.J."/>
            <person name="Renfree M.B."/>
            <person name="Mardis E.R."/>
            <person name="Wilson R.K."/>
        </authorList>
    </citation>
    <scope>NUCLEOTIDE SEQUENCE [LARGE SCALE GENOMIC DNA]</scope>
    <source>
        <strain evidence="12 13">Glennie</strain>
    </source>
</reference>
<feature type="domain" description="PINIT" evidence="11">
    <location>
        <begin position="7"/>
        <end position="160"/>
    </location>
</feature>
<dbReference type="GeneTree" id="ENSGT01030000234539"/>
<dbReference type="GO" id="GO:0003712">
    <property type="term" value="F:transcription coregulator activity"/>
    <property type="evidence" value="ECO:0000318"/>
    <property type="project" value="GO_Central"/>
</dbReference>
<keyword evidence="6" id="KW-0833">Ubl conjugation pathway</keyword>
<feature type="domain" description="SP-RING-type" evidence="10">
    <location>
        <begin position="192"/>
        <end position="277"/>
    </location>
</feature>
<comment type="similarity">
    <text evidence="2">Belongs to the PIAS family.</text>
</comment>
<dbReference type="PROSITE" id="PS51044">
    <property type="entry name" value="ZF_SP_RING"/>
    <property type="match status" value="1"/>
</dbReference>
<evidence type="ECO:0000259" key="11">
    <source>
        <dbReference type="PROSITE" id="PS51466"/>
    </source>
</evidence>
<evidence type="ECO:0000256" key="2">
    <source>
        <dbReference type="ARBA" id="ARBA00005383"/>
    </source>
</evidence>
<dbReference type="UniPathway" id="UPA00886"/>
<evidence type="ECO:0000256" key="4">
    <source>
        <dbReference type="ARBA" id="ARBA00022723"/>
    </source>
</evidence>
<dbReference type="Gene3D" id="2.60.120.780">
    <property type="entry name" value="PINIT domain"/>
    <property type="match status" value="1"/>
</dbReference>
<dbReference type="Bgee" id="ENSOANG00000031495">
    <property type="expression patterns" value="Expressed in testis and 1 other cell type or tissue"/>
</dbReference>
<dbReference type="HOGENOM" id="CLU_631575_0_0_1"/>
<dbReference type="GO" id="GO:0000785">
    <property type="term" value="C:chromatin"/>
    <property type="evidence" value="ECO:0000318"/>
    <property type="project" value="GO_Central"/>
</dbReference>
<evidence type="ECO:0000256" key="8">
    <source>
        <dbReference type="PROSITE-ProRule" id="PRU00452"/>
    </source>
</evidence>
<dbReference type="GeneID" id="103170679"/>
<protein>
    <recommendedName>
        <fullName evidence="14">SP-RING-type domain-containing protein</fullName>
    </recommendedName>
</protein>
<evidence type="ECO:0000256" key="3">
    <source>
        <dbReference type="ARBA" id="ARBA00022679"/>
    </source>
</evidence>
<dbReference type="InParanoid" id="K7ED30"/>
<evidence type="ECO:0000256" key="7">
    <source>
        <dbReference type="ARBA" id="ARBA00022833"/>
    </source>
</evidence>
<dbReference type="Ensembl" id="ENSOANT00000040684.2">
    <property type="protein sequence ID" value="ENSOANP00000031437.2"/>
    <property type="gene ID" value="ENSOANG00000031495.2"/>
</dbReference>
<dbReference type="RefSeq" id="XP_028905881.1">
    <property type="nucleotide sequence ID" value="XM_029050048.2"/>
</dbReference>
<dbReference type="AlphaFoldDB" id="K7ED30"/>
<dbReference type="GO" id="GO:0008270">
    <property type="term" value="F:zinc ion binding"/>
    <property type="evidence" value="ECO:0007669"/>
    <property type="project" value="UniProtKB-KW"/>
</dbReference>
<evidence type="ECO:0000259" key="10">
    <source>
        <dbReference type="PROSITE" id="PS51044"/>
    </source>
</evidence>
<dbReference type="Pfam" id="PF02891">
    <property type="entry name" value="zf-MIZ"/>
    <property type="match status" value="1"/>
</dbReference>
<sequence>MEAKKDKSPPATPPTSPVVKMKKLPFYKTCGEIVKPMKLASKSSAVSRKIKVHFIASPKIFSEIIRTSEAQLVGRILQMQLRFCLWNCQYPQADHLPLHLIVRVNQKVCFVLREKESIQHPIDITDLVHLSDVVPNVIKATWSLTDRRDYAMSICWVKQLTTVDLLQELWAKDVFPIDNTLAIIKEEMEAHVANDANIHSLRVSLMCPLGQSRLSVPCRAPSCSHLQVFDAIQYLQRNEEKEMWRCPICNRKTLYESLVIDEFFLAVLNTGLYCEEIELLPDGSWYPIEPWRDLRDNYDTLGASGFQASPFPESNKENLTFVQIGNSLANIELQDPAMMNTIEVIRPQQLPGLFWGLPQDRYLQPSRSLLSSLQPTSTGNVNFLPCLNVVTQPIDWTFTTQNSHNYSHGLPWCPPGLVQAPAPGPHLLSGWLPPPPPVGIYAPWSQHPPLYGVQAGWGRGVPAFQPLFGYQLPPAQGPCPTPVQVFMPMGVVGNPVGGPWRRGVFRPPVPPTQVAPAHPAPAALSIQLGGEAPNLASPESKDENVSLKEENQTQQPPDPPLAPPSHPSQVTEEKGPTPQPHLPQV</sequence>
<evidence type="ECO:0000256" key="5">
    <source>
        <dbReference type="ARBA" id="ARBA00022771"/>
    </source>
</evidence>
<evidence type="ECO:0000256" key="6">
    <source>
        <dbReference type="ARBA" id="ARBA00022786"/>
    </source>
</evidence>
<dbReference type="PANTHER" id="PTHR10782">
    <property type="entry name" value="ZINC FINGER MIZ DOMAIN-CONTAINING PROTEIN"/>
    <property type="match status" value="1"/>
</dbReference>
<evidence type="ECO:0000256" key="1">
    <source>
        <dbReference type="ARBA" id="ARBA00004718"/>
    </source>
</evidence>
<evidence type="ECO:0008006" key="14">
    <source>
        <dbReference type="Google" id="ProtNLM"/>
    </source>
</evidence>
<evidence type="ECO:0000256" key="9">
    <source>
        <dbReference type="SAM" id="MobiDB-lite"/>
    </source>
</evidence>
<feature type="compositionally biased region" description="Basic and acidic residues" evidence="9">
    <location>
        <begin position="539"/>
        <end position="551"/>
    </location>
</feature>
<name>K7ED30_ORNAN</name>
<evidence type="ECO:0000313" key="12">
    <source>
        <dbReference type="Ensembl" id="ENSOANP00000031437.2"/>
    </source>
</evidence>
<dbReference type="eggNOG" id="KOG2169">
    <property type="taxonomic scope" value="Eukaryota"/>
</dbReference>
<reference evidence="12" key="3">
    <citation type="submission" date="2025-09" db="UniProtKB">
        <authorList>
            <consortium name="Ensembl"/>
        </authorList>
    </citation>
    <scope>IDENTIFICATION</scope>
    <source>
        <strain evidence="12">Glennie</strain>
    </source>
</reference>
<comment type="pathway">
    <text evidence="1">Protein modification; protein sumoylation.</text>
</comment>
<accession>K7ED30</accession>
<reference evidence="12" key="2">
    <citation type="submission" date="2025-08" db="UniProtKB">
        <authorList>
            <consortium name="Ensembl"/>
        </authorList>
    </citation>
    <scope>IDENTIFICATION</scope>
    <source>
        <strain evidence="12">Glennie</strain>
    </source>
</reference>
<dbReference type="Pfam" id="PF14324">
    <property type="entry name" value="PINIT"/>
    <property type="match status" value="1"/>
</dbReference>